<dbReference type="Proteomes" id="UP000249524">
    <property type="component" value="Unassembled WGS sequence"/>
</dbReference>
<dbReference type="AlphaFoldDB" id="A0A328BI27"/>
<dbReference type="InterPro" id="IPR044855">
    <property type="entry name" value="CoA-Trfase_III_dom3_sf"/>
</dbReference>
<dbReference type="PANTHER" id="PTHR48228:SF2">
    <property type="entry name" value="E-CINNAMOYL-COA:R-PHENYLLACTATE COA TRANSFERASE LARGE SUBUNIT"/>
    <property type="match status" value="1"/>
</dbReference>
<dbReference type="EMBL" id="QFYS01000003">
    <property type="protein sequence ID" value="RAK66607.1"/>
    <property type="molecule type" value="Genomic_DNA"/>
</dbReference>
<protein>
    <submittedName>
        <fullName evidence="1">CoA transferase</fullName>
    </submittedName>
</protein>
<dbReference type="InterPro" id="IPR003673">
    <property type="entry name" value="CoA-Trfase_fam_III"/>
</dbReference>
<dbReference type="InterPro" id="IPR023606">
    <property type="entry name" value="CoA-Trfase_III_dom_1_sf"/>
</dbReference>
<accession>A0A328BI27</accession>
<evidence type="ECO:0000313" key="2">
    <source>
        <dbReference type="Proteomes" id="UP000249524"/>
    </source>
</evidence>
<comment type="caution">
    <text evidence="1">The sequence shown here is derived from an EMBL/GenBank/DDBJ whole genome shotgun (WGS) entry which is preliminary data.</text>
</comment>
<name>A0A328BI27_9CAUL</name>
<evidence type="ECO:0000313" key="1">
    <source>
        <dbReference type="EMBL" id="RAK66607.1"/>
    </source>
</evidence>
<gene>
    <name evidence="1" type="ORF">DJ019_08690</name>
</gene>
<proteinExistence type="predicted"/>
<dbReference type="Gene3D" id="3.40.50.10540">
    <property type="entry name" value="Crotonobetainyl-coa:carnitine coa-transferase, domain 1"/>
    <property type="match status" value="1"/>
</dbReference>
<dbReference type="Pfam" id="PF02515">
    <property type="entry name" value="CoA_transf_3"/>
    <property type="match status" value="1"/>
</dbReference>
<keyword evidence="1" id="KW-0808">Transferase</keyword>
<dbReference type="Gene3D" id="3.30.1540.10">
    <property type="entry name" value="formyl-coa transferase, domain 3"/>
    <property type="match status" value="1"/>
</dbReference>
<organism evidence="1 2">
    <name type="scientific">Phenylobacterium kunshanense</name>
    <dbReference type="NCBI Taxonomy" id="1445034"/>
    <lineage>
        <taxon>Bacteria</taxon>
        <taxon>Pseudomonadati</taxon>
        <taxon>Pseudomonadota</taxon>
        <taxon>Alphaproteobacteria</taxon>
        <taxon>Caulobacterales</taxon>
        <taxon>Caulobacteraceae</taxon>
        <taxon>Phenylobacterium</taxon>
    </lineage>
</organism>
<sequence>MLEGLKVVEMATWVAGPSAAAVLADWGADVIKVESPLGDATRVYFPDTPENPGNPIFTNENRGKKGVVLDISRPEGRHALKALLRDADIFVTNVRPGSMKRLGLDYDSLKVEFPKLIYSAVTGYGLVGPEADTPAFDMTAFWTRSGVAHATIPPDQEPFASRPGFGDHVTALATVSAILAALHERHSTGKGRLVETSLLRAGAYAISWDLAIQLRLGHVVTAQPRDERPGPISGFFRTKDDRWLLLLPRTNDCFTQLMIALDRPELLAEPRYEWPIEDMDTVREVRALVDEAFAQMTLAEVGERLTAGDLAWAPMGTLAELAEADYAKDAGCFEMVDDGWGTPYRLPASPARFPEGAPPVTRPAPKLGEHTREVLEAAGLTPDEIAAVL</sequence>
<dbReference type="InterPro" id="IPR050509">
    <property type="entry name" value="CoA-transferase_III"/>
</dbReference>
<reference evidence="1 2" key="1">
    <citation type="submission" date="2018-05" db="EMBL/GenBank/DDBJ databases">
        <authorList>
            <person name="Lanie J.A."/>
            <person name="Ng W.-L."/>
            <person name="Kazmierczak K.M."/>
            <person name="Andrzejewski T.M."/>
            <person name="Davidsen T.M."/>
            <person name="Wayne K.J."/>
            <person name="Tettelin H."/>
            <person name="Glass J.I."/>
            <person name="Rusch D."/>
            <person name="Podicherti R."/>
            <person name="Tsui H.-C.T."/>
            <person name="Winkler M.E."/>
        </authorList>
    </citation>
    <scope>NUCLEOTIDE SEQUENCE [LARGE SCALE GENOMIC DNA]</scope>
    <source>
        <strain evidence="1 2">BUT-10</strain>
    </source>
</reference>
<dbReference type="OrthoDB" id="7488526at2"/>
<dbReference type="SUPFAM" id="SSF89796">
    <property type="entry name" value="CoA-transferase family III (CaiB/BaiF)"/>
    <property type="match status" value="1"/>
</dbReference>
<dbReference type="GO" id="GO:0016740">
    <property type="term" value="F:transferase activity"/>
    <property type="evidence" value="ECO:0007669"/>
    <property type="project" value="UniProtKB-KW"/>
</dbReference>
<keyword evidence="2" id="KW-1185">Reference proteome</keyword>
<dbReference type="PANTHER" id="PTHR48228">
    <property type="entry name" value="SUCCINYL-COA--D-CITRAMALATE COA-TRANSFERASE"/>
    <property type="match status" value="1"/>
</dbReference>